<dbReference type="Gene3D" id="1.20.120.550">
    <property type="entry name" value="Membrane associated eicosanoid/glutathione metabolism-like domain"/>
    <property type="match status" value="1"/>
</dbReference>
<evidence type="ECO:0000256" key="10">
    <source>
        <dbReference type="ARBA" id="ARBA00022989"/>
    </source>
</evidence>
<dbReference type="InterPro" id="IPR040162">
    <property type="entry name" value="MGST1-like"/>
</dbReference>
<dbReference type="GO" id="GO:0004364">
    <property type="term" value="F:glutathione transferase activity"/>
    <property type="evidence" value="ECO:0007669"/>
    <property type="project" value="UniProtKB-EC"/>
</dbReference>
<evidence type="ECO:0000256" key="15">
    <source>
        <dbReference type="ARBA" id="ARBA00039397"/>
    </source>
</evidence>
<dbReference type="SUPFAM" id="SSF161084">
    <property type="entry name" value="MAPEG domain-like"/>
    <property type="match status" value="1"/>
</dbReference>
<evidence type="ECO:0000313" key="18">
    <source>
        <dbReference type="Ensembl" id="ENSDCDP00010012390.1"/>
    </source>
</evidence>
<keyword evidence="12" id="KW-0496">Mitochondrion</keyword>
<evidence type="ECO:0000256" key="4">
    <source>
        <dbReference type="ARBA" id="ARBA00010459"/>
    </source>
</evidence>
<feature type="transmembrane region" description="Helical" evidence="17">
    <location>
        <begin position="128"/>
        <end position="146"/>
    </location>
</feature>
<evidence type="ECO:0000256" key="14">
    <source>
        <dbReference type="ARBA" id="ARBA00038540"/>
    </source>
</evidence>
<gene>
    <name evidence="18" type="primary">mgst1</name>
</gene>
<evidence type="ECO:0000256" key="17">
    <source>
        <dbReference type="SAM" id="Phobius"/>
    </source>
</evidence>
<evidence type="ECO:0000256" key="5">
    <source>
        <dbReference type="ARBA" id="ARBA00012452"/>
    </source>
</evidence>
<comment type="subcellular location">
    <subcellularLocation>
        <location evidence="3">Endoplasmic reticulum membrane</location>
        <topology evidence="3">Multi-pass membrane protein</topology>
    </subcellularLocation>
    <subcellularLocation>
        <location evidence="2">Mitochondrion outer membrane</location>
    </subcellularLocation>
</comment>
<dbReference type="GO" id="GO:0005789">
    <property type="term" value="C:endoplasmic reticulum membrane"/>
    <property type="evidence" value="ECO:0007669"/>
    <property type="project" value="UniProtKB-SubCell"/>
</dbReference>
<evidence type="ECO:0000256" key="11">
    <source>
        <dbReference type="ARBA" id="ARBA00022990"/>
    </source>
</evidence>
<comment type="function">
    <text evidence="1">Conjugation of reduced glutathione to a wide number of exogenous and endogenous hydrophobic electrophiles.</text>
</comment>
<reference evidence="18" key="3">
    <citation type="submission" date="2025-09" db="UniProtKB">
        <authorList>
            <consortium name="Ensembl"/>
        </authorList>
    </citation>
    <scope>IDENTIFICATION</scope>
</reference>
<keyword evidence="7 17" id="KW-0812">Transmembrane</keyword>
<reference evidence="18" key="2">
    <citation type="submission" date="2025-08" db="UniProtKB">
        <authorList>
            <consortium name="Ensembl"/>
        </authorList>
    </citation>
    <scope>IDENTIFICATION</scope>
</reference>
<keyword evidence="10 17" id="KW-1133">Transmembrane helix</keyword>
<evidence type="ECO:0000256" key="3">
    <source>
        <dbReference type="ARBA" id="ARBA00004477"/>
    </source>
</evidence>
<dbReference type="PANTHER" id="PTHR10689">
    <property type="entry name" value="MICROSOMAL GLUTATHIONE S-TRANSFERASE 1"/>
    <property type="match status" value="1"/>
</dbReference>
<evidence type="ECO:0000256" key="1">
    <source>
        <dbReference type="ARBA" id="ARBA00003701"/>
    </source>
</evidence>
<dbReference type="CTD" id="431762"/>
<evidence type="ECO:0000256" key="13">
    <source>
        <dbReference type="ARBA" id="ARBA00023136"/>
    </source>
</evidence>
<dbReference type="AlphaFoldDB" id="A0AAY4AVJ0"/>
<dbReference type="Proteomes" id="UP000694580">
    <property type="component" value="Chromosome 15"/>
</dbReference>
<dbReference type="GeneTree" id="ENSGT00390000011980"/>
<keyword evidence="8" id="KW-1000">Mitochondrion outer membrane</keyword>
<dbReference type="FunFam" id="1.20.120.550:FF:000002">
    <property type="entry name" value="Microsomal glutathione S-transferase 1"/>
    <property type="match status" value="1"/>
</dbReference>
<comment type="subunit">
    <text evidence="14">Homotrimer; The trimer binds only one molecule of glutathione.</text>
</comment>
<dbReference type="PANTHER" id="PTHR10689:SF6">
    <property type="entry name" value="MICROSOMAL GLUTATHIONE S-TRANSFERASE 1"/>
    <property type="match status" value="1"/>
</dbReference>
<comment type="similarity">
    <text evidence="4">Belongs to the MAPEG family.</text>
</comment>
<proteinExistence type="inferred from homology"/>
<keyword evidence="13 17" id="KW-0472">Membrane</keyword>
<evidence type="ECO:0000256" key="7">
    <source>
        <dbReference type="ARBA" id="ARBA00022692"/>
    </source>
</evidence>
<evidence type="ECO:0000256" key="6">
    <source>
        <dbReference type="ARBA" id="ARBA00022679"/>
    </source>
</evidence>
<dbReference type="InterPro" id="IPR001129">
    <property type="entry name" value="Membr-assoc_MAPEG"/>
</dbReference>
<evidence type="ECO:0000256" key="16">
    <source>
        <dbReference type="ARBA" id="ARBA00049385"/>
    </source>
</evidence>
<evidence type="ECO:0000256" key="12">
    <source>
        <dbReference type="ARBA" id="ARBA00023128"/>
    </source>
</evidence>
<dbReference type="InterPro" id="IPR023352">
    <property type="entry name" value="MAPEG-like_dom_sf"/>
</dbReference>
<keyword evidence="9" id="KW-0256">Endoplasmic reticulum</keyword>
<evidence type="ECO:0000256" key="8">
    <source>
        <dbReference type="ARBA" id="ARBA00022787"/>
    </source>
</evidence>
<keyword evidence="6" id="KW-0808">Transferase</keyword>
<feature type="transmembrane region" description="Helical" evidence="17">
    <location>
        <begin position="77"/>
        <end position="93"/>
    </location>
</feature>
<keyword evidence="19" id="KW-1185">Reference proteome</keyword>
<evidence type="ECO:0000313" key="19">
    <source>
        <dbReference type="Proteomes" id="UP000694580"/>
    </source>
</evidence>
<evidence type="ECO:0000256" key="9">
    <source>
        <dbReference type="ARBA" id="ARBA00022824"/>
    </source>
</evidence>
<evidence type="ECO:0000256" key="2">
    <source>
        <dbReference type="ARBA" id="ARBA00004294"/>
    </source>
</evidence>
<sequence>MGDLADSEVFSAFATYATIVILKVMFMAPLTAYFRMTRKAFSNIEDTWHGKTPEEKKRMLQVNPDVERVRRCHLNDLENVIPFVLVGLLYALTGPDLPAALLHFRVFVASRFCHTVAYIAALPQPSRALSFFVGLGATLSMAYRVLSTSLVL</sequence>
<organism evidence="18 19">
    <name type="scientific">Denticeps clupeoides</name>
    <name type="common">denticle herring</name>
    <dbReference type="NCBI Taxonomy" id="299321"/>
    <lineage>
        <taxon>Eukaryota</taxon>
        <taxon>Metazoa</taxon>
        <taxon>Chordata</taxon>
        <taxon>Craniata</taxon>
        <taxon>Vertebrata</taxon>
        <taxon>Euteleostomi</taxon>
        <taxon>Actinopterygii</taxon>
        <taxon>Neopterygii</taxon>
        <taxon>Teleostei</taxon>
        <taxon>Clupei</taxon>
        <taxon>Clupeiformes</taxon>
        <taxon>Denticipitoidei</taxon>
        <taxon>Denticipitidae</taxon>
        <taxon>Denticeps</taxon>
    </lineage>
</organism>
<keyword evidence="11" id="KW-0007">Acetylation</keyword>
<accession>A0AAY4AVJ0</accession>
<comment type="catalytic activity">
    <reaction evidence="16">
        <text>RX + glutathione = an S-substituted glutathione + a halide anion + H(+)</text>
        <dbReference type="Rhea" id="RHEA:16437"/>
        <dbReference type="ChEBI" id="CHEBI:15378"/>
        <dbReference type="ChEBI" id="CHEBI:16042"/>
        <dbReference type="ChEBI" id="CHEBI:17792"/>
        <dbReference type="ChEBI" id="CHEBI:57925"/>
        <dbReference type="ChEBI" id="CHEBI:90779"/>
        <dbReference type="EC" id="2.5.1.18"/>
    </reaction>
    <physiologicalReaction direction="left-to-right" evidence="16">
        <dbReference type="Rhea" id="RHEA:16438"/>
    </physiologicalReaction>
</comment>
<dbReference type="EC" id="2.5.1.18" evidence="5"/>
<feature type="transmembrane region" description="Helical" evidence="17">
    <location>
        <begin position="12"/>
        <end position="34"/>
    </location>
</feature>
<dbReference type="GO" id="GO:0005741">
    <property type="term" value="C:mitochondrial outer membrane"/>
    <property type="evidence" value="ECO:0007669"/>
    <property type="project" value="UniProtKB-SubCell"/>
</dbReference>
<dbReference type="Ensembl" id="ENSDCDT00010012986.1">
    <property type="protein sequence ID" value="ENSDCDP00010012390.1"/>
    <property type="gene ID" value="ENSDCDG00010005560.1"/>
</dbReference>
<dbReference type="Pfam" id="PF01124">
    <property type="entry name" value="MAPEG"/>
    <property type="match status" value="1"/>
</dbReference>
<reference evidence="18 19" key="1">
    <citation type="submission" date="2020-06" db="EMBL/GenBank/DDBJ databases">
        <authorList>
            <consortium name="Wellcome Sanger Institute Data Sharing"/>
        </authorList>
    </citation>
    <scope>NUCLEOTIDE SEQUENCE [LARGE SCALE GENOMIC DNA]</scope>
</reference>
<name>A0AAY4AVJ0_9TELE</name>
<protein>
    <recommendedName>
        <fullName evidence="15">Microsomal glutathione S-transferase 1</fullName>
        <ecNumber evidence="5">2.5.1.18</ecNumber>
    </recommendedName>
</protein>